<protein>
    <recommendedName>
        <fullName evidence="4">Tryptophan-rich sensory protein</fullName>
    </recommendedName>
</protein>
<evidence type="ECO:0000313" key="3">
    <source>
        <dbReference type="Proteomes" id="UP000321197"/>
    </source>
</evidence>
<accession>A0A511R445</accession>
<dbReference type="PANTHER" id="PTHR33802:SF1">
    <property type="entry name" value="XK-RELATED PROTEIN"/>
    <property type="match status" value="1"/>
</dbReference>
<keyword evidence="1" id="KW-0812">Transmembrane</keyword>
<feature type="transmembrane region" description="Helical" evidence="1">
    <location>
        <begin position="89"/>
        <end position="108"/>
    </location>
</feature>
<dbReference type="EMBL" id="BJXL01000096">
    <property type="protein sequence ID" value="GEM84378.1"/>
    <property type="molecule type" value="Genomic_DNA"/>
</dbReference>
<sequence length="257" mass="27712">MQKSQPLPVSSTVFMQILVVLALLSTIAVNALANILPIAGRRTGEISDSFPSLFTPAGYVFAIWGVIYLALLAYAVYQALPTQRDNPRLVATRGLFVLTCGFNVAWLLCWHYLLIVPSMAMMLGLLFTLVLLYGRLGVGQLAVSAGENWLARVPFSLYLGWITVATAANAVTTLIELQWDGWGISGQVWAALLVLIAAGIGVMFALSRRDIPFNLVLLWAFGGIWVAHPSEPVVVYGVVAGLLMVVAGLVAANLRKV</sequence>
<feature type="transmembrane region" description="Helical" evidence="1">
    <location>
        <begin position="211"/>
        <end position="228"/>
    </location>
</feature>
<dbReference type="Gene3D" id="1.20.1260.100">
    <property type="entry name" value="TspO/MBR protein"/>
    <property type="match status" value="1"/>
</dbReference>
<comment type="caution">
    <text evidence="2">The sequence shown here is derived from an EMBL/GenBank/DDBJ whole genome shotgun (WGS) entry which is preliminary data.</text>
</comment>
<keyword evidence="1" id="KW-1133">Transmembrane helix</keyword>
<gene>
    <name evidence="2" type="ORF">MHY01S_25440</name>
</gene>
<evidence type="ECO:0008006" key="4">
    <source>
        <dbReference type="Google" id="ProtNLM"/>
    </source>
</evidence>
<feature type="transmembrane region" description="Helical" evidence="1">
    <location>
        <begin position="114"/>
        <end position="134"/>
    </location>
</feature>
<dbReference type="AlphaFoldDB" id="A0A511R445"/>
<proteinExistence type="predicted"/>
<evidence type="ECO:0000256" key="1">
    <source>
        <dbReference type="SAM" id="Phobius"/>
    </source>
</evidence>
<dbReference type="PANTHER" id="PTHR33802">
    <property type="entry name" value="SI:CH211-161H7.5-RELATED"/>
    <property type="match status" value="1"/>
</dbReference>
<organism evidence="2 3">
    <name type="scientific">Meiothermus hypogaeus NBRC 106114</name>
    <dbReference type="NCBI Taxonomy" id="1227553"/>
    <lineage>
        <taxon>Bacteria</taxon>
        <taxon>Thermotogati</taxon>
        <taxon>Deinococcota</taxon>
        <taxon>Deinococci</taxon>
        <taxon>Thermales</taxon>
        <taxon>Thermaceae</taxon>
        <taxon>Meiothermus</taxon>
    </lineage>
</organism>
<evidence type="ECO:0000313" key="2">
    <source>
        <dbReference type="EMBL" id="GEM84378.1"/>
    </source>
</evidence>
<feature type="transmembrane region" description="Helical" evidence="1">
    <location>
        <begin position="187"/>
        <end position="206"/>
    </location>
</feature>
<feature type="transmembrane region" description="Helical" evidence="1">
    <location>
        <begin position="57"/>
        <end position="77"/>
    </location>
</feature>
<dbReference type="Proteomes" id="UP000321197">
    <property type="component" value="Unassembled WGS sequence"/>
</dbReference>
<keyword evidence="1" id="KW-0472">Membrane</keyword>
<name>A0A511R445_9DEIN</name>
<dbReference type="InterPro" id="IPR038330">
    <property type="entry name" value="TspO/MBR-related_sf"/>
</dbReference>
<reference evidence="2 3" key="1">
    <citation type="submission" date="2019-07" db="EMBL/GenBank/DDBJ databases">
        <title>Whole genome shotgun sequence of Meiothermus hypogaeus NBRC 106114.</title>
        <authorList>
            <person name="Hosoyama A."/>
            <person name="Uohara A."/>
            <person name="Ohji S."/>
            <person name="Ichikawa N."/>
        </authorList>
    </citation>
    <scope>NUCLEOTIDE SEQUENCE [LARGE SCALE GENOMIC DNA]</scope>
    <source>
        <strain evidence="2 3">NBRC 106114</strain>
    </source>
</reference>
<feature type="transmembrane region" description="Helical" evidence="1">
    <location>
        <begin position="234"/>
        <end position="254"/>
    </location>
</feature>
<feature type="transmembrane region" description="Helical" evidence="1">
    <location>
        <begin position="155"/>
        <end position="175"/>
    </location>
</feature>